<comment type="caution">
    <text evidence="3">The sequence shown here is derived from an EMBL/GenBank/DDBJ whole genome shotgun (WGS) entry which is preliminary data.</text>
</comment>
<feature type="region of interest" description="Disordered" evidence="1">
    <location>
        <begin position="24"/>
        <end position="54"/>
    </location>
</feature>
<proteinExistence type="predicted"/>
<evidence type="ECO:0000259" key="2">
    <source>
        <dbReference type="Pfam" id="PF14111"/>
    </source>
</evidence>
<evidence type="ECO:0000313" key="3">
    <source>
        <dbReference type="EMBL" id="RYQ89565.1"/>
    </source>
</evidence>
<keyword evidence="4" id="KW-1185">Reference proteome</keyword>
<feature type="compositionally biased region" description="Acidic residues" evidence="1">
    <location>
        <begin position="28"/>
        <end position="54"/>
    </location>
</feature>
<dbReference type="InterPro" id="IPR025558">
    <property type="entry name" value="DUF4283"/>
</dbReference>
<dbReference type="PANTHER" id="PTHR31286">
    <property type="entry name" value="GLYCINE-RICH CELL WALL STRUCTURAL PROTEIN 1.8-LIKE"/>
    <property type="match status" value="1"/>
</dbReference>
<protein>
    <recommendedName>
        <fullName evidence="2">DUF4283 domain-containing protein</fullName>
    </recommendedName>
</protein>
<evidence type="ECO:0000313" key="4">
    <source>
        <dbReference type="Proteomes" id="UP000289738"/>
    </source>
</evidence>
<dbReference type="Pfam" id="PF14111">
    <property type="entry name" value="DUF4283"/>
    <property type="match status" value="1"/>
</dbReference>
<feature type="region of interest" description="Disordered" evidence="1">
    <location>
        <begin position="383"/>
        <end position="405"/>
    </location>
</feature>
<organism evidence="3 4">
    <name type="scientific">Arachis hypogaea</name>
    <name type="common">Peanut</name>
    <dbReference type="NCBI Taxonomy" id="3818"/>
    <lineage>
        <taxon>Eukaryota</taxon>
        <taxon>Viridiplantae</taxon>
        <taxon>Streptophyta</taxon>
        <taxon>Embryophyta</taxon>
        <taxon>Tracheophyta</taxon>
        <taxon>Spermatophyta</taxon>
        <taxon>Magnoliopsida</taxon>
        <taxon>eudicotyledons</taxon>
        <taxon>Gunneridae</taxon>
        <taxon>Pentapetalae</taxon>
        <taxon>rosids</taxon>
        <taxon>fabids</taxon>
        <taxon>Fabales</taxon>
        <taxon>Fabaceae</taxon>
        <taxon>Papilionoideae</taxon>
        <taxon>50 kb inversion clade</taxon>
        <taxon>dalbergioids sensu lato</taxon>
        <taxon>Dalbergieae</taxon>
        <taxon>Pterocarpus clade</taxon>
        <taxon>Arachis</taxon>
    </lineage>
</organism>
<reference evidence="3 4" key="1">
    <citation type="submission" date="2019-01" db="EMBL/GenBank/DDBJ databases">
        <title>Sequencing of cultivated peanut Arachis hypogaea provides insights into genome evolution and oil improvement.</title>
        <authorList>
            <person name="Chen X."/>
        </authorList>
    </citation>
    <scope>NUCLEOTIDE SEQUENCE [LARGE SCALE GENOMIC DNA]</scope>
    <source>
        <strain evidence="4">cv. Fuhuasheng</strain>
        <tissue evidence="3">Leaves</tissue>
    </source>
</reference>
<feature type="compositionally biased region" description="Basic and acidic residues" evidence="1">
    <location>
        <begin position="259"/>
        <end position="269"/>
    </location>
</feature>
<gene>
    <name evidence="3" type="ORF">Ahy_B09g096139</name>
</gene>
<name>A0A444XIS4_ARAHY</name>
<feature type="region of interest" description="Disordered" evidence="1">
    <location>
        <begin position="240"/>
        <end position="269"/>
    </location>
</feature>
<dbReference type="STRING" id="3818.A0A444XIS4"/>
<dbReference type="AlphaFoldDB" id="A0A444XIS4"/>
<sequence length="504" mass="57029">MYDKTTFVGANGRRRTYADLVIHGSTENNEDSEDSDEEMTNEGESSDEEESGMMEEMLEWSQAQREAYRRARKEERAIPSITVNRLQNDIFNIQVNKAEKKRLERPWKHTLIIKLLGRSISYGVLKRRLDTMWAKSRGLDLIDLGNDFFVVRLFNEDDYWYVLEGGPWMLFDHYLTIRRWTPDFNPFGVSINKIAAWVRLPDLPIEYYDKRFLGTVGDQIGKTLKCGKFGHVNEGCMQAGPTTSAQTEKENAQVGAQARQEESGRKEVDKGKKVINENPNFGAWMIIQKQKRTRKYAAKESGDSGHKDRGEKNNMEKMANTTRYEVLAQGTDYEQARGDNENGPHQQVPSCNVIPNGVPKEFLNGSQMRKTKASTAGTVVEPIPLAQGNPTQTPKRKMSNQHEGSNSELVSISRANQLKETLAHFSPMPSSNIPNPFQTQPTLSIETVIEETPMNQILNLKPQDPTVPCFSGSDLDEVLAEGTLTVMEWDKRDATPVGEDMNLA</sequence>
<feature type="region of interest" description="Disordered" evidence="1">
    <location>
        <begin position="292"/>
        <end position="319"/>
    </location>
</feature>
<evidence type="ECO:0000256" key="1">
    <source>
        <dbReference type="SAM" id="MobiDB-lite"/>
    </source>
</evidence>
<feature type="domain" description="DUF4283" evidence="2">
    <location>
        <begin position="107"/>
        <end position="186"/>
    </location>
</feature>
<dbReference type="Proteomes" id="UP000289738">
    <property type="component" value="Chromosome B09"/>
</dbReference>
<accession>A0A444XIS4</accession>
<feature type="compositionally biased region" description="Basic and acidic residues" evidence="1">
    <location>
        <begin position="297"/>
        <end position="315"/>
    </location>
</feature>
<dbReference type="InterPro" id="IPR040256">
    <property type="entry name" value="At4g02000-like"/>
</dbReference>
<dbReference type="PANTHER" id="PTHR31286:SF99">
    <property type="entry name" value="DUF4283 DOMAIN-CONTAINING PROTEIN"/>
    <property type="match status" value="1"/>
</dbReference>
<dbReference type="EMBL" id="SDMP01000019">
    <property type="protein sequence ID" value="RYQ89565.1"/>
    <property type="molecule type" value="Genomic_DNA"/>
</dbReference>